<dbReference type="Pfam" id="PF00497">
    <property type="entry name" value="SBP_bac_3"/>
    <property type="match status" value="1"/>
</dbReference>
<evidence type="ECO:0000256" key="1">
    <source>
        <dbReference type="ARBA" id="ARBA00010333"/>
    </source>
</evidence>
<feature type="domain" description="Solute-binding protein family 3/N-terminal" evidence="4">
    <location>
        <begin position="25"/>
        <end position="254"/>
    </location>
</feature>
<dbReference type="AlphaFoldDB" id="A0A4P9VSH7"/>
<evidence type="ECO:0000313" key="6">
    <source>
        <dbReference type="Proteomes" id="UP000257039"/>
    </source>
</evidence>
<evidence type="ECO:0000313" key="5">
    <source>
        <dbReference type="EMBL" id="RDH45617.1"/>
    </source>
</evidence>
<dbReference type="Gene3D" id="3.40.190.10">
    <property type="entry name" value="Periplasmic binding protein-like II"/>
    <property type="match status" value="2"/>
</dbReference>
<dbReference type="InterPro" id="IPR001638">
    <property type="entry name" value="Solute-binding_3/MltF_N"/>
</dbReference>
<dbReference type="SUPFAM" id="SSF53850">
    <property type="entry name" value="Periplasmic binding protein-like II"/>
    <property type="match status" value="1"/>
</dbReference>
<reference evidence="5 6" key="1">
    <citation type="submission" date="2017-04" db="EMBL/GenBank/DDBJ databases">
        <title>Draft genome sequence of Zooshikella ganghwensis VG4 isolated from Red Sea sediments.</title>
        <authorList>
            <person name="Rehman Z."/>
            <person name="Alam I."/>
            <person name="Kamau A."/>
            <person name="Bajic V."/>
            <person name="Leiknes T."/>
        </authorList>
    </citation>
    <scope>NUCLEOTIDE SEQUENCE [LARGE SCALE GENOMIC DNA]</scope>
    <source>
        <strain evidence="5 6">VG4</strain>
    </source>
</reference>
<sequence>MKKVVLSFLIVAHLFVSALTLAQEKLISITTGEYPPWSSSKYKHGGFIHHLISEVFRRQGYQVNYIYHIWARNYKEGKSGKHHATAFWYYSEERAKYFYYSDALYSEKIVFFHLKSIHFSEWETLDDLVGFTIGATRGYTYTKAFWDAHASKKLNIVPSNSDTLNFRMLLKKRTDIFIMDLVAGKSLLSQEFDSAQVQQITYNPIPLATRTGHLLFPKVRSDSLELLKQFNQGLASMKKDGTYDELYNMLLKGDYTKP</sequence>
<comment type="caution">
    <text evidence="5">The sequence shown here is derived from an EMBL/GenBank/DDBJ whole genome shotgun (WGS) entry which is preliminary data.</text>
</comment>
<keyword evidence="2 3" id="KW-0732">Signal</keyword>
<comment type="similarity">
    <text evidence="1">Belongs to the bacterial solute-binding protein 3 family.</text>
</comment>
<dbReference type="Proteomes" id="UP000257039">
    <property type="component" value="Unassembled WGS sequence"/>
</dbReference>
<proteinExistence type="inferred from homology"/>
<feature type="signal peptide" evidence="3">
    <location>
        <begin position="1"/>
        <end position="22"/>
    </location>
</feature>
<dbReference type="RefSeq" id="WP_094788554.1">
    <property type="nucleotide sequence ID" value="NZ_NDXW01000001.1"/>
</dbReference>
<name>A0A4P9VSH7_9GAMM</name>
<gene>
    <name evidence="5" type="ORF">B9G39_20375</name>
</gene>
<keyword evidence="6" id="KW-1185">Reference proteome</keyword>
<dbReference type="SMART" id="SM00062">
    <property type="entry name" value="PBPb"/>
    <property type="match status" value="1"/>
</dbReference>
<dbReference type="PANTHER" id="PTHR35936">
    <property type="entry name" value="MEMBRANE-BOUND LYTIC MUREIN TRANSGLYCOSYLASE F"/>
    <property type="match status" value="1"/>
</dbReference>
<dbReference type="EMBL" id="NDXW01000001">
    <property type="protein sequence ID" value="RDH45617.1"/>
    <property type="molecule type" value="Genomic_DNA"/>
</dbReference>
<protein>
    <recommendedName>
        <fullName evidence="4">Solute-binding protein family 3/N-terminal domain-containing protein</fullName>
    </recommendedName>
</protein>
<feature type="chain" id="PRO_5020608371" description="Solute-binding protein family 3/N-terminal domain-containing protein" evidence="3">
    <location>
        <begin position="23"/>
        <end position="258"/>
    </location>
</feature>
<evidence type="ECO:0000259" key="4">
    <source>
        <dbReference type="SMART" id="SM00062"/>
    </source>
</evidence>
<evidence type="ECO:0000256" key="3">
    <source>
        <dbReference type="SAM" id="SignalP"/>
    </source>
</evidence>
<accession>A0A4P9VSH7</accession>
<evidence type="ECO:0000256" key="2">
    <source>
        <dbReference type="ARBA" id="ARBA00022729"/>
    </source>
</evidence>
<organism evidence="5 6">
    <name type="scientific">Zooshikella ganghwensis</name>
    <dbReference type="NCBI Taxonomy" id="202772"/>
    <lineage>
        <taxon>Bacteria</taxon>
        <taxon>Pseudomonadati</taxon>
        <taxon>Pseudomonadota</taxon>
        <taxon>Gammaproteobacteria</taxon>
        <taxon>Oceanospirillales</taxon>
        <taxon>Zooshikellaceae</taxon>
        <taxon>Zooshikella</taxon>
    </lineage>
</organism>
<dbReference type="PANTHER" id="PTHR35936:SF25">
    <property type="entry name" value="ABC TRANSPORTER SUBSTRATE-BINDING PROTEIN"/>
    <property type="match status" value="1"/>
</dbReference>